<evidence type="ECO:0000313" key="4">
    <source>
        <dbReference type="Proteomes" id="UP001326715"/>
    </source>
</evidence>
<sequence length="448" mass="52809">MNIIPQLKELAERYDVEEMDKLVEGLSSKELEEYKEEIIGAYDMIYSYGVYDLDCDKVSNPEDFVFYLLGIIDSIQRFFPDQQYHQEKGYCYQNLAERAEAYEDKLRYIQEAIHIYYLAPQTTDIQMCMVRALTDKMVITQQFTTENFTELLYYFRPVLNDATFIRALIHLCFRIRSLPFAQNNYWHLRLLREFEGAMYLLAEKKPLVYLDWAETYHYILFHDSPEIDAAYKAQMVDLAASLLQPLESYHTEDPELLNRLGKAFADTARRLQENDLKLAYYWISVEFFTKGHEQQPAAWTFPVYATNSLLDIAQIYHEQGAYEKVINTFEHGLQLFSQVCQHEEDFQLNLYWGDFLLKYTELAYDFKSPSINALAEEKLQRAAMLGQNYYAHPYLSMARLAIKSGDKEKCVNILLQCKEAIHSTGYTAYDLAEALRDEDFREVWDQLQ</sequence>
<reference evidence="2 4" key="2">
    <citation type="submission" date="2023-11" db="EMBL/GenBank/DDBJ databases">
        <title>MicrobeMod: A computational toolkit for identifying prokaryotic methylation and restriction-modification with nanopore sequencing.</title>
        <authorList>
            <person name="Crits-Christoph A."/>
            <person name="Kang S.C."/>
            <person name="Lee H."/>
            <person name="Ostrov N."/>
        </authorList>
    </citation>
    <scope>NUCLEOTIDE SEQUENCE [LARGE SCALE GENOMIC DNA]</scope>
    <source>
        <strain evidence="2 4">ATCC 23090</strain>
    </source>
</reference>
<dbReference type="Proteomes" id="UP001326715">
    <property type="component" value="Chromosome"/>
</dbReference>
<protein>
    <recommendedName>
        <fullName evidence="5">Tetratricopeptide repeat-containing protein</fullName>
    </recommendedName>
</protein>
<dbReference type="EMBL" id="FPIZ01000007">
    <property type="protein sequence ID" value="SFW57936.1"/>
    <property type="molecule type" value="Genomic_DNA"/>
</dbReference>
<dbReference type="RefSeq" id="WP_072360846.1">
    <property type="nucleotide sequence ID" value="NZ_CP139972.1"/>
</dbReference>
<keyword evidence="4" id="KW-1185">Reference proteome</keyword>
<dbReference type="Gene3D" id="1.25.40.10">
    <property type="entry name" value="Tetratricopeptide repeat domain"/>
    <property type="match status" value="1"/>
</dbReference>
<organism evidence="1 3">
    <name type="scientific">Chitinophaga sancti</name>
    <dbReference type="NCBI Taxonomy" id="1004"/>
    <lineage>
        <taxon>Bacteria</taxon>
        <taxon>Pseudomonadati</taxon>
        <taxon>Bacteroidota</taxon>
        <taxon>Chitinophagia</taxon>
        <taxon>Chitinophagales</taxon>
        <taxon>Chitinophagaceae</taxon>
        <taxon>Chitinophaga</taxon>
    </lineage>
</organism>
<dbReference type="AlphaFoldDB" id="A0A1K1QDD3"/>
<proteinExistence type="predicted"/>
<evidence type="ECO:0008006" key="5">
    <source>
        <dbReference type="Google" id="ProtNLM"/>
    </source>
</evidence>
<name>A0A1K1QDD3_9BACT</name>
<evidence type="ECO:0000313" key="2">
    <source>
        <dbReference type="EMBL" id="WQG93039.1"/>
    </source>
</evidence>
<dbReference type="OrthoDB" id="640239at2"/>
<evidence type="ECO:0000313" key="1">
    <source>
        <dbReference type="EMBL" id="SFW57936.1"/>
    </source>
</evidence>
<dbReference type="EMBL" id="CP140154">
    <property type="protein sequence ID" value="WQG93039.1"/>
    <property type="molecule type" value="Genomic_DNA"/>
</dbReference>
<accession>A0A1K1QDD3</accession>
<evidence type="ECO:0000313" key="3">
    <source>
        <dbReference type="Proteomes" id="UP000183788"/>
    </source>
</evidence>
<gene>
    <name evidence="1" type="ORF">SAMN05661012_02728</name>
    <name evidence="2" type="ORF">SR876_16075</name>
</gene>
<dbReference type="InterPro" id="IPR011990">
    <property type="entry name" value="TPR-like_helical_dom_sf"/>
</dbReference>
<reference evidence="1 3" key="1">
    <citation type="submission" date="2016-11" db="EMBL/GenBank/DDBJ databases">
        <authorList>
            <person name="Jaros S."/>
            <person name="Januszkiewicz K."/>
            <person name="Wedrychowicz H."/>
        </authorList>
    </citation>
    <scope>NUCLEOTIDE SEQUENCE [LARGE SCALE GENOMIC DNA]</scope>
    <source>
        <strain evidence="1 3">DSM 784</strain>
    </source>
</reference>
<dbReference type="Proteomes" id="UP000183788">
    <property type="component" value="Unassembled WGS sequence"/>
</dbReference>